<dbReference type="PANTHER" id="PTHR11537:SF254">
    <property type="entry name" value="POTASSIUM VOLTAGE-GATED CHANNEL PROTEIN SHAB"/>
    <property type="match status" value="1"/>
</dbReference>
<dbReference type="EMBL" id="GG662845">
    <property type="protein sequence ID" value="EAR87957.2"/>
    <property type="molecule type" value="Genomic_DNA"/>
</dbReference>
<dbReference type="STRING" id="312017.Q22S15"/>
<gene>
    <name evidence="10" type="ORF">TTHERM_00011230</name>
</gene>
<dbReference type="RefSeq" id="XP_001008202.2">
    <property type="nucleotide sequence ID" value="XM_001008202.2"/>
</dbReference>
<dbReference type="GO" id="GO:0005249">
    <property type="term" value="F:voltage-gated potassium channel activity"/>
    <property type="evidence" value="ECO:0007669"/>
    <property type="project" value="InterPro"/>
</dbReference>
<evidence type="ECO:0000256" key="2">
    <source>
        <dbReference type="ARBA" id="ARBA00022448"/>
    </source>
</evidence>
<evidence type="ECO:0000256" key="6">
    <source>
        <dbReference type="ARBA" id="ARBA00023136"/>
    </source>
</evidence>
<evidence type="ECO:0000256" key="4">
    <source>
        <dbReference type="ARBA" id="ARBA00022989"/>
    </source>
</evidence>
<dbReference type="eggNOG" id="KOG3713">
    <property type="taxonomic scope" value="Eukaryota"/>
</dbReference>
<dbReference type="Pfam" id="PF07885">
    <property type="entry name" value="Ion_trans_2"/>
    <property type="match status" value="1"/>
</dbReference>
<feature type="domain" description="Potassium channel" evidence="9">
    <location>
        <begin position="198"/>
        <end position="275"/>
    </location>
</feature>
<evidence type="ECO:0000259" key="9">
    <source>
        <dbReference type="Pfam" id="PF07885"/>
    </source>
</evidence>
<proteinExistence type="predicted"/>
<feature type="transmembrane region" description="Helical" evidence="8">
    <location>
        <begin position="91"/>
        <end position="112"/>
    </location>
</feature>
<protein>
    <submittedName>
        <fullName evidence="10">Cation channel family protein</fullName>
    </submittedName>
</protein>
<dbReference type="InParanoid" id="Q22S15"/>
<reference evidence="11" key="1">
    <citation type="journal article" date="2006" name="PLoS Biol.">
        <title>Macronuclear genome sequence of the ciliate Tetrahymena thermophila, a model eukaryote.</title>
        <authorList>
            <person name="Eisen J.A."/>
            <person name="Coyne R.S."/>
            <person name="Wu M."/>
            <person name="Wu D."/>
            <person name="Thiagarajan M."/>
            <person name="Wortman J.R."/>
            <person name="Badger J.H."/>
            <person name="Ren Q."/>
            <person name="Amedeo P."/>
            <person name="Jones K.M."/>
            <person name="Tallon L.J."/>
            <person name="Delcher A.L."/>
            <person name="Salzberg S.L."/>
            <person name="Silva J.C."/>
            <person name="Haas B.J."/>
            <person name="Majoros W.H."/>
            <person name="Farzad M."/>
            <person name="Carlton J.M."/>
            <person name="Smith R.K. Jr."/>
            <person name="Garg J."/>
            <person name="Pearlman R.E."/>
            <person name="Karrer K.M."/>
            <person name="Sun L."/>
            <person name="Manning G."/>
            <person name="Elde N.C."/>
            <person name="Turkewitz A.P."/>
            <person name="Asai D.J."/>
            <person name="Wilkes D.E."/>
            <person name="Wang Y."/>
            <person name="Cai H."/>
            <person name="Collins K."/>
            <person name="Stewart B.A."/>
            <person name="Lee S.R."/>
            <person name="Wilamowska K."/>
            <person name="Weinberg Z."/>
            <person name="Ruzzo W.L."/>
            <person name="Wloga D."/>
            <person name="Gaertig J."/>
            <person name="Frankel J."/>
            <person name="Tsao C.-C."/>
            <person name="Gorovsky M.A."/>
            <person name="Keeling P.J."/>
            <person name="Waller R.F."/>
            <person name="Patron N.J."/>
            <person name="Cherry J.M."/>
            <person name="Stover N.A."/>
            <person name="Krieger C.J."/>
            <person name="del Toro C."/>
            <person name="Ryder H.F."/>
            <person name="Williamson S.C."/>
            <person name="Barbeau R.A."/>
            <person name="Hamilton E.P."/>
            <person name="Orias E."/>
        </authorList>
    </citation>
    <scope>NUCLEOTIDE SEQUENCE [LARGE SCALE GENOMIC DNA]</scope>
    <source>
        <strain evidence="11">SB210</strain>
    </source>
</reference>
<keyword evidence="5" id="KW-0406">Ion transport</keyword>
<evidence type="ECO:0000256" key="1">
    <source>
        <dbReference type="ARBA" id="ARBA00004141"/>
    </source>
</evidence>
<dbReference type="SUPFAM" id="SSF81324">
    <property type="entry name" value="Voltage-gated potassium channels"/>
    <property type="match status" value="1"/>
</dbReference>
<feature type="transmembrane region" description="Helical" evidence="8">
    <location>
        <begin position="225"/>
        <end position="245"/>
    </location>
</feature>
<dbReference type="OrthoDB" id="10035564at2759"/>
<evidence type="ECO:0000313" key="10">
    <source>
        <dbReference type="EMBL" id="EAR87957.2"/>
    </source>
</evidence>
<dbReference type="GeneID" id="7831433"/>
<keyword evidence="2" id="KW-0813">Transport</keyword>
<evidence type="ECO:0000256" key="3">
    <source>
        <dbReference type="ARBA" id="ARBA00022692"/>
    </source>
</evidence>
<feature type="transmembrane region" description="Helical" evidence="8">
    <location>
        <begin position="50"/>
        <end position="69"/>
    </location>
</feature>
<dbReference type="GO" id="GO:0008076">
    <property type="term" value="C:voltage-gated potassium channel complex"/>
    <property type="evidence" value="ECO:0007669"/>
    <property type="project" value="InterPro"/>
</dbReference>
<keyword evidence="6 8" id="KW-0472">Membrane</keyword>
<accession>Q22S15</accession>
<dbReference type="AlphaFoldDB" id="Q22S15"/>
<dbReference type="HOGENOM" id="CLU_861902_0_0_1"/>
<evidence type="ECO:0000256" key="7">
    <source>
        <dbReference type="ARBA" id="ARBA00023303"/>
    </source>
</evidence>
<dbReference type="GO" id="GO:0001508">
    <property type="term" value="P:action potential"/>
    <property type="evidence" value="ECO:0007669"/>
    <property type="project" value="TreeGrafter"/>
</dbReference>
<dbReference type="Proteomes" id="UP000009168">
    <property type="component" value="Unassembled WGS sequence"/>
</dbReference>
<sequence length="516" mass="61550">MVSLIRYIDINRKGELINLLMINFQIKNNLEQSKINNLMQNMKIMRNHKLYTILCSINGLIQCCESYYFTKQTLTQQEDNLIILLNQNEDAVFFFLRIVCLILSCASVFFYYRENKKNLNIVTILILLICTPPRVNAIVHIEVDYQIDSIISIFSTLKFIEIIKYILINNEYYNKKHSFWFSFKSLNQFRPLMLISSITLLFIFVFSYIIFVLELNKQPEQFNSILQSGYFVIVAVTTVGYGDLIPKTYLGKIFTNFLCLSGQVLLSLLVIILISLFNLTDQDQEKIKAFERPYSEDNQFRMLLGRVDIHSNISKVQQGILDELEFLIESFEYQKQQQVNKQINKQIFFFIIFNRCLYKTFQQILKFINRSQLKWLSVVYLHKILYLNQNNLNQQIIFWIIDIKYTQKQVFSFKTQIFQEKQINLLNNLNKLQHNQLKFFKLRIKLKLGINPLLLIQIKQNKNCQSNRQIEKQYQNPDQQQILVNNIFQIFIKQNQNIQKIFQVNNFLQKVNSQRI</sequence>
<keyword evidence="4 8" id="KW-1133">Transmembrane helix</keyword>
<feature type="transmembrane region" description="Helical" evidence="8">
    <location>
        <begin position="189"/>
        <end position="213"/>
    </location>
</feature>
<name>Q22S15_TETTS</name>
<evidence type="ECO:0000256" key="5">
    <source>
        <dbReference type="ARBA" id="ARBA00023065"/>
    </source>
</evidence>
<feature type="transmembrane region" description="Helical" evidence="8">
    <location>
        <begin position="119"/>
        <end position="141"/>
    </location>
</feature>
<keyword evidence="3 8" id="KW-0812">Transmembrane</keyword>
<feature type="transmembrane region" description="Helical" evidence="8">
    <location>
        <begin position="257"/>
        <end position="277"/>
    </location>
</feature>
<feature type="transmembrane region" description="Helical" evidence="8">
    <location>
        <begin position="147"/>
        <end position="168"/>
    </location>
</feature>
<dbReference type="InterPro" id="IPR028325">
    <property type="entry name" value="VG_K_chnl"/>
</dbReference>
<dbReference type="Gene3D" id="1.10.287.70">
    <property type="match status" value="1"/>
</dbReference>
<evidence type="ECO:0000313" key="11">
    <source>
        <dbReference type="Proteomes" id="UP000009168"/>
    </source>
</evidence>
<keyword evidence="11" id="KW-1185">Reference proteome</keyword>
<keyword evidence="7" id="KW-0407">Ion channel</keyword>
<dbReference type="InterPro" id="IPR013099">
    <property type="entry name" value="K_chnl_dom"/>
</dbReference>
<organism evidence="10 11">
    <name type="scientific">Tetrahymena thermophila (strain SB210)</name>
    <dbReference type="NCBI Taxonomy" id="312017"/>
    <lineage>
        <taxon>Eukaryota</taxon>
        <taxon>Sar</taxon>
        <taxon>Alveolata</taxon>
        <taxon>Ciliophora</taxon>
        <taxon>Intramacronucleata</taxon>
        <taxon>Oligohymenophorea</taxon>
        <taxon>Hymenostomatida</taxon>
        <taxon>Tetrahymenina</taxon>
        <taxon>Tetrahymenidae</taxon>
        <taxon>Tetrahymena</taxon>
    </lineage>
</organism>
<dbReference type="KEGG" id="tet:TTHERM_00011230"/>
<dbReference type="PANTHER" id="PTHR11537">
    <property type="entry name" value="VOLTAGE-GATED POTASSIUM CHANNEL"/>
    <property type="match status" value="1"/>
</dbReference>
<comment type="subcellular location">
    <subcellularLocation>
        <location evidence="1">Membrane</location>
        <topology evidence="1">Multi-pass membrane protein</topology>
    </subcellularLocation>
</comment>
<evidence type="ECO:0000256" key="8">
    <source>
        <dbReference type="SAM" id="Phobius"/>
    </source>
</evidence>